<keyword evidence="2 8" id="KW-0349">Heme</keyword>
<evidence type="ECO:0000256" key="2">
    <source>
        <dbReference type="ARBA" id="ARBA00022617"/>
    </source>
</evidence>
<accession>A0A2P1PTM1</accession>
<evidence type="ECO:0000256" key="4">
    <source>
        <dbReference type="ARBA" id="ARBA00022723"/>
    </source>
</evidence>
<dbReference type="GO" id="GO:0020037">
    <property type="term" value="F:heme binding"/>
    <property type="evidence" value="ECO:0007669"/>
    <property type="project" value="InterPro"/>
</dbReference>
<dbReference type="InterPro" id="IPR002326">
    <property type="entry name" value="Cyt_c1"/>
</dbReference>
<dbReference type="OrthoDB" id="9798864at2"/>
<evidence type="ECO:0000256" key="10">
    <source>
        <dbReference type="SAM" id="SignalP"/>
    </source>
</evidence>
<dbReference type="InterPro" id="IPR036909">
    <property type="entry name" value="Cyt_c-like_dom_sf"/>
</dbReference>
<feature type="signal peptide" evidence="10">
    <location>
        <begin position="1"/>
        <end position="19"/>
    </location>
</feature>
<dbReference type="PRINTS" id="PR00603">
    <property type="entry name" value="CYTOCHROMEC1"/>
</dbReference>
<dbReference type="InterPro" id="IPR009056">
    <property type="entry name" value="Cyt_c-like_dom"/>
</dbReference>
<feature type="transmembrane region" description="Helical" evidence="9">
    <location>
        <begin position="217"/>
        <end position="235"/>
    </location>
</feature>
<dbReference type="AlphaFoldDB" id="A0A2P1PTM1"/>
<comment type="subcellular location">
    <subcellularLocation>
        <location evidence="1">Membrane</location>
    </subcellularLocation>
</comment>
<dbReference type="KEGG" id="xba:C7S18_13785"/>
<dbReference type="GO" id="GO:0016020">
    <property type="term" value="C:membrane"/>
    <property type="evidence" value="ECO:0007669"/>
    <property type="project" value="UniProtKB-SubCell"/>
</dbReference>
<dbReference type="SUPFAM" id="SSF46626">
    <property type="entry name" value="Cytochrome c"/>
    <property type="match status" value="1"/>
</dbReference>
<organism evidence="12 13">
    <name type="scientific">Ahniella affigens</name>
    <dbReference type="NCBI Taxonomy" id="2021234"/>
    <lineage>
        <taxon>Bacteria</taxon>
        <taxon>Pseudomonadati</taxon>
        <taxon>Pseudomonadota</taxon>
        <taxon>Gammaproteobacteria</taxon>
        <taxon>Lysobacterales</taxon>
        <taxon>Rhodanobacteraceae</taxon>
        <taxon>Ahniella</taxon>
    </lineage>
</organism>
<evidence type="ECO:0000256" key="8">
    <source>
        <dbReference type="PIRSR" id="PIRSR602326-1"/>
    </source>
</evidence>
<keyword evidence="3 9" id="KW-0812">Transmembrane</keyword>
<name>A0A2P1PTM1_9GAMM</name>
<dbReference type="Pfam" id="PF02167">
    <property type="entry name" value="Cytochrom_C1"/>
    <property type="match status" value="1"/>
</dbReference>
<feature type="binding site" description="covalent" evidence="8">
    <location>
        <position position="54"/>
    </location>
    <ligand>
        <name>heme c</name>
        <dbReference type="ChEBI" id="CHEBI:61717"/>
    </ligand>
</feature>
<reference evidence="12 13" key="1">
    <citation type="submission" date="2018-03" db="EMBL/GenBank/DDBJ databases">
        <title>Ahniella affigens gen. nov., sp. nov., a gammaproteobacterium isolated from sandy soil near a stream.</title>
        <authorList>
            <person name="Ko Y."/>
            <person name="Kim J.-H."/>
        </authorList>
    </citation>
    <scope>NUCLEOTIDE SEQUENCE [LARGE SCALE GENOMIC DNA]</scope>
    <source>
        <strain evidence="12 13">D13</strain>
    </source>
</reference>
<feature type="chain" id="PRO_5015115796" evidence="10">
    <location>
        <begin position="20"/>
        <end position="244"/>
    </location>
</feature>
<keyword evidence="7 9" id="KW-0472">Membrane</keyword>
<keyword evidence="4 8" id="KW-0479">Metal-binding</keyword>
<keyword evidence="6 8" id="KW-0408">Iron</keyword>
<evidence type="ECO:0000256" key="6">
    <source>
        <dbReference type="ARBA" id="ARBA00023004"/>
    </source>
</evidence>
<evidence type="ECO:0000256" key="1">
    <source>
        <dbReference type="ARBA" id="ARBA00004370"/>
    </source>
</evidence>
<sequence length="244" mass="27104">MKKFLISLLLALCSFSVFAATEGAALQVSGADLNDKGSLQRGAKYFVNYCLSCHSMKYMRYSRMAEDLGLQEEEVQRWMNFTGAKFGEPMVVAAKSEDINKWVGAVAPDLSLTARVKHGGADWIYTYLKSFYVDGKRPLGWNNSVFPNASMPNPLWELQGVQVAEMGKDAHGANVVEGFQLASPGKLSAEEFDAVARDIANFMEYAAEPAALKRQAIGAYVVLFLAFLTFVAWLLKSEYWRDVH</sequence>
<feature type="binding site" description="covalent" evidence="8">
    <location>
        <position position="53"/>
    </location>
    <ligand>
        <name>heme c</name>
        <dbReference type="ChEBI" id="CHEBI:61717"/>
    </ligand>
</feature>
<keyword evidence="13" id="KW-1185">Reference proteome</keyword>
<dbReference type="GO" id="GO:0046872">
    <property type="term" value="F:metal ion binding"/>
    <property type="evidence" value="ECO:0007669"/>
    <property type="project" value="UniProtKB-KW"/>
</dbReference>
<evidence type="ECO:0000256" key="7">
    <source>
        <dbReference type="ARBA" id="ARBA00023136"/>
    </source>
</evidence>
<dbReference type="Proteomes" id="UP000241074">
    <property type="component" value="Chromosome"/>
</dbReference>
<dbReference type="Gene3D" id="1.10.760.10">
    <property type="entry name" value="Cytochrome c-like domain"/>
    <property type="match status" value="1"/>
</dbReference>
<evidence type="ECO:0000256" key="9">
    <source>
        <dbReference type="SAM" id="Phobius"/>
    </source>
</evidence>
<keyword evidence="5 9" id="KW-1133">Transmembrane helix</keyword>
<evidence type="ECO:0000313" key="13">
    <source>
        <dbReference type="Proteomes" id="UP000241074"/>
    </source>
</evidence>
<reference evidence="12 13" key="2">
    <citation type="submission" date="2018-03" db="EMBL/GenBank/DDBJ databases">
        <authorList>
            <person name="Keele B.F."/>
        </authorList>
    </citation>
    <scope>NUCLEOTIDE SEQUENCE [LARGE SCALE GENOMIC DNA]</scope>
    <source>
        <strain evidence="12 13">D13</strain>
    </source>
</reference>
<evidence type="ECO:0000256" key="3">
    <source>
        <dbReference type="ARBA" id="ARBA00022692"/>
    </source>
</evidence>
<feature type="domain" description="Cytochrome c" evidence="11">
    <location>
        <begin position="37"/>
        <end position="203"/>
    </location>
</feature>
<comment type="cofactor">
    <cofactor evidence="8">
        <name>heme c</name>
        <dbReference type="ChEBI" id="CHEBI:61717"/>
    </cofactor>
    <text evidence="8">Binds 1 heme c group covalently per subunit.</text>
</comment>
<evidence type="ECO:0000259" key="11">
    <source>
        <dbReference type="PROSITE" id="PS51007"/>
    </source>
</evidence>
<gene>
    <name evidence="12" type="ORF">C7S18_13785</name>
</gene>
<keyword evidence="10" id="KW-0732">Signal</keyword>
<proteinExistence type="predicted"/>
<dbReference type="PANTHER" id="PTHR10266:SF3">
    <property type="entry name" value="CYTOCHROME C1, HEME PROTEIN, MITOCHONDRIAL"/>
    <property type="match status" value="1"/>
</dbReference>
<dbReference type="PROSITE" id="PS51007">
    <property type="entry name" value="CYTC"/>
    <property type="match status" value="1"/>
</dbReference>
<dbReference type="GO" id="GO:0009055">
    <property type="term" value="F:electron transfer activity"/>
    <property type="evidence" value="ECO:0007669"/>
    <property type="project" value="InterPro"/>
</dbReference>
<protein>
    <submittedName>
        <fullName evidence="12">Cytochrome c1</fullName>
    </submittedName>
</protein>
<feature type="binding site" description="covalent" evidence="8">
    <location>
        <position position="50"/>
    </location>
    <ligand>
        <name>heme c</name>
        <dbReference type="ChEBI" id="CHEBI:61717"/>
    </ligand>
</feature>
<dbReference type="PANTHER" id="PTHR10266">
    <property type="entry name" value="CYTOCHROME C1"/>
    <property type="match status" value="1"/>
</dbReference>
<evidence type="ECO:0000256" key="5">
    <source>
        <dbReference type="ARBA" id="ARBA00022989"/>
    </source>
</evidence>
<evidence type="ECO:0000313" key="12">
    <source>
        <dbReference type="EMBL" id="AVP98197.1"/>
    </source>
</evidence>
<dbReference type="EMBL" id="CP027860">
    <property type="protein sequence ID" value="AVP98197.1"/>
    <property type="molecule type" value="Genomic_DNA"/>
</dbReference>